<dbReference type="InterPro" id="IPR000719">
    <property type="entry name" value="Prot_kinase_dom"/>
</dbReference>
<dbReference type="EC" id="2.7.11.1" evidence="1"/>
<evidence type="ECO:0000256" key="2">
    <source>
        <dbReference type="ARBA" id="ARBA00022527"/>
    </source>
</evidence>
<dbReference type="PROSITE" id="PS00107">
    <property type="entry name" value="PROTEIN_KINASE_ATP"/>
    <property type="match status" value="1"/>
</dbReference>
<evidence type="ECO:0000256" key="13">
    <source>
        <dbReference type="SAM" id="MobiDB-lite"/>
    </source>
</evidence>
<dbReference type="FunFam" id="3.30.200.20:FF:000004">
    <property type="entry name" value="Calcium-dependent protein kinase 1"/>
    <property type="match status" value="1"/>
</dbReference>
<evidence type="ECO:0000256" key="5">
    <source>
        <dbReference type="ARBA" id="ARBA00022741"/>
    </source>
</evidence>
<evidence type="ECO:0000256" key="12">
    <source>
        <dbReference type="PROSITE-ProRule" id="PRU10141"/>
    </source>
</evidence>
<dbReference type="FunFam" id="1.10.510.10:FF:000056">
    <property type="entry name" value="calcium-dependent protein kinase 1"/>
    <property type="match status" value="1"/>
</dbReference>
<keyword evidence="2" id="KW-0723">Serine/threonine-protein kinase</keyword>
<keyword evidence="3" id="KW-0808">Transferase</keyword>
<feature type="compositionally biased region" description="Polar residues" evidence="13">
    <location>
        <begin position="29"/>
        <end position="41"/>
    </location>
</feature>
<comment type="catalytic activity">
    <reaction evidence="10">
        <text>L-threonyl-[protein] + ATP = O-phospho-L-threonyl-[protein] + ADP + H(+)</text>
        <dbReference type="Rhea" id="RHEA:46608"/>
        <dbReference type="Rhea" id="RHEA-COMP:11060"/>
        <dbReference type="Rhea" id="RHEA-COMP:11605"/>
        <dbReference type="ChEBI" id="CHEBI:15378"/>
        <dbReference type="ChEBI" id="CHEBI:30013"/>
        <dbReference type="ChEBI" id="CHEBI:30616"/>
        <dbReference type="ChEBI" id="CHEBI:61977"/>
        <dbReference type="ChEBI" id="CHEBI:456216"/>
        <dbReference type="EC" id="2.7.11.1"/>
    </reaction>
</comment>
<dbReference type="PRINTS" id="PR00450">
    <property type="entry name" value="RECOVERIN"/>
</dbReference>
<dbReference type="PROSITE" id="PS50011">
    <property type="entry name" value="PROTEIN_KINASE_DOM"/>
    <property type="match status" value="1"/>
</dbReference>
<evidence type="ECO:0000256" key="4">
    <source>
        <dbReference type="ARBA" id="ARBA00022723"/>
    </source>
</evidence>
<evidence type="ECO:0000256" key="10">
    <source>
        <dbReference type="ARBA" id="ARBA00047899"/>
    </source>
</evidence>
<feature type="region of interest" description="Disordered" evidence="13">
    <location>
        <begin position="1"/>
        <end position="69"/>
    </location>
</feature>
<evidence type="ECO:0000256" key="3">
    <source>
        <dbReference type="ARBA" id="ARBA00022679"/>
    </source>
</evidence>
<evidence type="ECO:0000259" key="14">
    <source>
        <dbReference type="PROSITE" id="PS50011"/>
    </source>
</evidence>
<dbReference type="InterPro" id="IPR017441">
    <property type="entry name" value="Protein_kinase_ATP_BS"/>
</dbReference>
<organism evidence="16">
    <name type="scientific">Tetraselmis sp. GSL018</name>
    <dbReference type="NCBI Taxonomy" id="582737"/>
    <lineage>
        <taxon>Eukaryota</taxon>
        <taxon>Viridiplantae</taxon>
        <taxon>Chlorophyta</taxon>
        <taxon>core chlorophytes</taxon>
        <taxon>Chlorodendrophyceae</taxon>
        <taxon>Chlorodendrales</taxon>
        <taxon>Chlorodendraceae</taxon>
        <taxon>Tetraselmis</taxon>
    </lineage>
</organism>
<dbReference type="InterPro" id="IPR011009">
    <property type="entry name" value="Kinase-like_dom_sf"/>
</dbReference>
<dbReference type="Gene3D" id="3.30.200.20">
    <property type="entry name" value="Phosphorylase Kinase, domain 1"/>
    <property type="match status" value="1"/>
</dbReference>
<evidence type="ECO:0000256" key="11">
    <source>
        <dbReference type="ARBA" id="ARBA00048679"/>
    </source>
</evidence>
<keyword evidence="4" id="KW-0479">Metal-binding</keyword>
<gene>
    <name evidence="16" type="primary">CPK</name>
    <name evidence="16" type="ORF">TSPGSL018_16735</name>
</gene>
<feature type="domain" description="EF-hand" evidence="15">
    <location>
        <begin position="488"/>
        <end position="522"/>
    </location>
</feature>
<feature type="domain" description="Protein kinase" evidence="14">
    <location>
        <begin position="79"/>
        <end position="337"/>
    </location>
</feature>
<dbReference type="CDD" id="cd05117">
    <property type="entry name" value="STKc_CAMK"/>
    <property type="match status" value="1"/>
</dbReference>
<dbReference type="Pfam" id="PF00069">
    <property type="entry name" value="Pkinase"/>
    <property type="match status" value="1"/>
</dbReference>
<feature type="domain" description="EF-hand" evidence="15">
    <location>
        <begin position="416"/>
        <end position="451"/>
    </location>
</feature>
<keyword evidence="8 12" id="KW-0067">ATP-binding</keyword>
<evidence type="ECO:0000256" key="9">
    <source>
        <dbReference type="ARBA" id="ARBA00024334"/>
    </source>
</evidence>
<dbReference type="SUPFAM" id="SSF47473">
    <property type="entry name" value="EF-hand"/>
    <property type="match status" value="1"/>
</dbReference>
<keyword evidence="7" id="KW-0106">Calcium</keyword>
<comment type="similarity">
    <text evidence="9">Belongs to the protein kinase superfamily. Ser/Thr protein kinase family. CDPK subfamily.</text>
</comment>
<evidence type="ECO:0000256" key="6">
    <source>
        <dbReference type="ARBA" id="ARBA00022777"/>
    </source>
</evidence>
<dbReference type="SUPFAM" id="SSF56112">
    <property type="entry name" value="Protein kinase-like (PK-like)"/>
    <property type="match status" value="1"/>
</dbReference>
<evidence type="ECO:0000259" key="15">
    <source>
        <dbReference type="PROSITE" id="PS50222"/>
    </source>
</evidence>
<proteinExistence type="inferred from homology"/>
<dbReference type="InterPro" id="IPR011992">
    <property type="entry name" value="EF-hand-dom_pair"/>
</dbReference>
<dbReference type="PROSITE" id="PS00018">
    <property type="entry name" value="EF_HAND_1"/>
    <property type="match status" value="4"/>
</dbReference>
<dbReference type="AlphaFoldDB" id="A0A061R3Q9"/>
<dbReference type="Gene3D" id="1.10.510.10">
    <property type="entry name" value="Transferase(Phosphotransferase) domain 1"/>
    <property type="match status" value="1"/>
</dbReference>
<dbReference type="GO" id="GO:0005509">
    <property type="term" value="F:calcium ion binding"/>
    <property type="evidence" value="ECO:0007669"/>
    <property type="project" value="InterPro"/>
</dbReference>
<keyword evidence="5 12" id="KW-0547">Nucleotide-binding</keyword>
<keyword evidence="6 16" id="KW-0418">Kinase</keyword>
<dbReference type="Gene3D" id="1.10.238.10">
    <property type="entry name" value="EF-hand"/>
    <property type="match status" value="1"/>
</dbReference>
<comment type="catalytic activity">
    <reaction evidence="11">
        <text>L-seryl-[protein] + ATP = O-phospho-L-seryl-[protein] + ADP + H(+)</text>
        <dbReference type="Rhea" id="RHEA:17989"/>
        <dbReference type="Rhea" id="RHEA-COMP:9863"/>
        <dbReference type="Rhea" id="RHEA-COMP:11604"/>
        <dbReference type="ChEBI" id="CHEBI:15378"/>
        <dbReference type="ChEBI" id="CHEBI:29999"/>
        <dbReference type="ChEBI" id="CHEBI:30616"/>
        <dbReference type="ChEBI" id="CHEBI:83421"/>
        <dbReference type="ChEBI" id="CHEBI:456216"/>
        <dbReference type="EC" id="2.7.11.1"/>
    </reaction>
</comment>
<dbReference type="SMART" id="SM00220">
    <property type="entry name" value="S_TKc"/>
    <property type="match status" value="1"/>
</dbReference>
<feature type="domain" description="EF-hand" evidence="15">
    <location>
        <begin position="380"/>
        <end position="415"/>
    </location>
</feature>
<dbReference type="EMBL" id="GBEZ01021633">
    <property type="protein sequence ID" value="JAC65131.1"/>
    <property type="molecule type" value="Transcribed_RNA"/>
</dbReference>
<dbReference type="GO" id="GO:0004674">
    <property type="term" value="F:protein serine/threonine kinase activity"/>
    <property type="evidence" value="ECO:0007669"/>
    <property type="project" value="UniProtKB-KW"/>
</dbReference>
<sequence length="541" mass="60054">MGGCLTTEKVVTNEGNAASPAPKGKEPENQSPPKTSQQQGTGAAPAGDKQANTAHKAKDKKKSENFILGKETPDVNSQYLLGKVLGRGQFGTTRLAVERSTNANYACKSISKRKLTTAEDVEDVRREIQIMHHLAGNDNIVTLKEAFEDKHSVHLIMELCGGGELFDRIVARGHYSEKDAAGLIRTMVRVVAHCHSLGVMHRDLKPENFLFADTSEAATLKATDFGLSVFYKPDDVYRDIVGSAYYVAPEVLRRHYNKEADLWSCGVILYILLSGVPPFWGDTEQQIFDSILKGRLDFSSDPWPKISPSAQDCVKRMLVQDPRRRATADDILQHEWMKENGVASEAPLDSAITQRMKRFANLNKLKKEALKVIASNMAVEEVTGLRQLFKGIDSDGSGTITVEELRNALAKQKKPAVEAELANLIEAADIDGDGTIDYEEFLAATIHLSKLNKEENLKLAFEHFDKDSSGFISRDELKEALKKVQGMSLENLDEILNNMDKDKNGMIDYEEFCTMMRGDDDIGFTKLKGRLNLTGKEIPET</sequence>
<accession>A0A061R3Q9</accession>
<dbReference type="PROSITE" id="PS50222">
    <property type="entry name" value="EF_HAND_2"/>
    <property type="match status" value="4"/>
</dbReference>
<feature type="domain" description="EF-hand" evidence="15">
    <location>
        <begin position="452"/>
        <end position="487"/>
    </location>
</feature>
<dbReference type="InterPro" id="IPR002048">
    <property type="entry name" value="EF_hand_dom"/>
</dbReference>
<evidence type="ECO:0000256" key="8">
    <source>
        <dbReference type="ARBA" id="ARBA00022840"/>
    </source>
</evidence>
<dbReference type="PANTHER" id="PTHR24349">
    <property type="entry name" value="SERINE/THREONINE-PROTEIN KINASE"/>
    <property type="match status" value="1"/>
</dbReference>
<feature type="binding site" evidence="12">
    <location>
        <position position="108"/>
    </location>
    <ligand>
        <name>ATP</name>
        <dbReference type="ChEBI" id="CHEBI:30616"/>
    </ligand>
</feature>
<evidence type="ECO:0000256" key="1">
    <source>
        <dbReference type="ARBA" id="ARBA00012513"/>
    </source>
</evidence>
<name>A0A061R3Q9_9CHLO</name>
<evidence type="ECO:0000256" key="7">
    <source>
        <dbReference type="ARBA" id="ARBA00022837"/>
    </source>
</evidence>
<reference evidence="16" key="1">
    <citation type="submission" date="2014-05" db="EMBL/GenBank/DDBJ databases">
        <title>The transcriptome of the halophilic microalga Tetraselmis sp. GSL018 isolated from the Great Salt Lake, Utah.</title>
        <authorList>
            <person name="Jinkerson R.E."/>
            <person name="D'Adamo S."/>
            <person name="Posewitz M.C."/>
        </authorList>
    </citation>
    <scope>NUCLEOTIDE SEQUENCE</scope>
    <source>
        <strain evidence="16">GSL018</strain>
    </source>
</reference>
<dbReference type="InterPro" id="IPR008271">
    <property type="entry name" value="Ser/Thr_kinase_AS"/>
</dbReference>
<dbReference type="PROSITE" id="PS00108">
    <property type="entry name" value="PROTEIN_KINASE_ST"/>
    <property type="match status" value="1"/>
</dbReference>
<dbReference type="Pfam" id="PF13499">
    <property type="entry name" value="EF-hand_7"/>
    <property type="match status" value="2"/>
</dbReference>
<protein>
    <recommendedName>
        <fullName evidence="1">non-specific serine/threonine protein kinase</fullName>
        <ecNumber evidence="1">2.7.11.1</ecNumber>
    </recommendedName>
</protein>
<dbReference type="GO" id="GO:0005524">
    <property type="term" value="F:ATP binding"/>
    <property type="evidence" value="ECO:0007669"/>
    <property type="project" value="UniProtKB-UniRule"/>
</dbReference>
<dbReference type="InterPro" id="IPR050205">
    <property type="entry name" value="CDPK_Ser/Thr_kinases"/>
</dbReference>
<dbReference type="InterPro" id="IPR018247">
    <property type="entry name" value="EF_Hand_1_Ca_BS"/>
</dbReference>
<evidence type="ECO:0000313" key="16">
    <source>
        <dbReference type="EMBL" id="JAC65131.1"/>
    </source>
</evidence>
<dbReference type="SMART" id="SM00054">
    <property type="entry name" value="EFh"/>
    <property type="match status" value="4"/>
</dbReference>
<dbReference type="FunFam" id="1.10.238.10:FF:000001">
    <property type="entry name" value="Calmodulin 1"/>
    <property type="match status" value="1"/>
</dbReference>